<protein>
    <submittedName>
        <fullName evidence="7">Peptide ABC transporter substrate-binding protein</fullName>
    </submittedName>
</protein>
<organism evidence="7 8">
    <name type="scientific">Marinicauda salina</name>
    <dbReference type="NCBI Taxonomy" id="2135793"/>
    <lineage>
        <taxon>Bacteria</taxon>
        <taxon>Pseudomonadati</taxon>
        <taxon>Pseudomonadota</taxon>
        <taxon>Alphaproteobacteria</taxon>
        <taxon>Maricaulales</taxon>
        <taxon>Maricaulaceae</taxon>
        <taxon>Marinicauda</taxon>
    </lineage>
</organism>
<dbReference type="Gene3D" id="3.40.190.10">
    <property type="entry name" value="Periplasmic binding protein-like II"/>
    <property type="match status" value="1"/>
</dbReference>
<dbReference type="PANTHER" id="PTHR30290">
    <property type="entry name" value="PERIPLASMIC BINDING COMPONENT OF ABC TRANSPORTER"/>
    <property type="match status" value="1"/>
</dbReference>
<evidence type="ECO:0000256" key="3">
    <source>
        <dbReference type="ARBA" id="ARBA00022448"/>
    </source>
</evidence>
<sequence length="524" mass="58121">MRSIALAAAVILAACSGERPDDSATLHRGNRSEPLTLDPHTAHLQDARFIIADMFVGLYEPGPDGRPVRGLAETVEVSEDGLVWTFGLRPAQWSDATPITAGDVVAGLRRALDPDTMNQYPTMLFMIENARAVNRGEQPVEALGATAVDPRTVELRLEYPAPYLPSVLMLWGQPLPRHAVAEHGPAWIHAENIVTSGPFHLVEWRADNFIHLRASDTYYDADDVCLDNVYYYPTVDTAAAERRVRNGELDLNTDVSGASLEMLRRRNPEIVETHPGVLLRNLILNTSRPPFDDARVRRALSLSIDREFLAGEVLAGADRPAWRIVGEGVANRPEGVALDFAGADIEARRAEARRLLEEAGFGPDNPLRFNFFYTPAAGWPRVAPVIQADWSAIAPWVDAALMVRETQLHYAGMRADAFAVGTAGWLPDFDDPYGYLLQWRSDAGDINYSGWSDPDYDALLDEAIQAADPERRAALMAEAEQLVLDAAPIIPVYYESSKMVVGERVRGWVNNPWRLHQSRWLCVE</sequence>
<evidence type="ECO:0000256" key="2">
    <source>
        <dbReference type="ARBA" id="ARBA00005695"/>
    </source>
</evidence>
<keyword evidence="4" id="KW-0732">Signal</keyword>
<evidence type="ECO:0000256" key="4">
    <source>
        <dbReference type="ARBA" id="ARBA00022729"/>
    </source>
</evidence>
<feature type="domain" description="Solute-binding protein family 5" evidence="6">
    <location>
        <begin position="67"/>
        <end position="444"/>
    </location>
</feature>
<dbReference type="SUPFAM" id="SSF53850">
    <property type="entry name" value="Periplasmic binding protein-like II"/>
    <property type="match status" value="1"/>
</dbReference>
<evidence type="ECO:0000313" key="7">
    <source>
        <dbReference type="EMBL" id="PWE18308.1"/>
    </source>
</evidence>
<dbReference type="InterPro" id="IPR000914">
    <property type="entry name" value="SBP_5_dom"/>
</dbReference>
<dbReference type="Gene3D" id="3.90.76.10">
    <property type="entry name" value="Dipeptide-binding Protein, Domain 1"/>
    <property type="match status" value="1"/>
</dbReference>
<keyword evidence="3" id="KW-0813">Transport</keyword>
<comment type="caution">
    <text evidence="7">The sequence shown here is derived from an EMBL/GenBank/DDBJ whole genome shotgun (WGS) entry which is preliminary data.</text>
</comment>
<evidence type="ECO:0000256" key="5">
    <source>
        <dbReference type="SAM" id="MobiDB-lite"/>
    </source>
</evidence>
<dbReference type="AlphaFoldDB" id="A0A2U2BWB1"/>
<keyword evidence="8" id="KW-1185">Reference proteome</keyword>
<dbReference type="Proteomes" id="UP000245168">
    <property type="component" value="Unassembled WGS sequence"/>
</dbReference>
<dbReference type="PROSITE" id="PS51257">
    <property type="entry name" value="PROKAR_LIPOPROTEIN"/>
    <property type="match status" value="1"/>
</dbReference>
<dbReference type="InterPro" id="IPR039424">
    <property type="entry name" value="SBP_5"/>
</dbReference>
<dbReference type="GO" id="GO:0015833">
    <property type="term" value="P:peptide transport"/>
    <property type="evidence" value="ECO:0007669"/>
    <property type="project" value="TreeGrafter"/>
</dbReference>
<dbReference type="InterPro" id="IPR030678">
    <property type="entry name" value="Peptide/Ni-bd"/>
</dbReference>
<name>A0A2U2BWB1_9PROT</name>
<dbReference type="GO" id="GO:0030288">
    <property type="term" value="C:outer membrane-bounded periplasmic space"/>
    <property type="evidence" value="ECO:0007669"/>
    <property type="project" value="UniProtKB-ARBA"/>
</dbReference>
<evidence type="ECO:0000256" key="1">
    <source>
        <dbReference type="ARBA" id="ARBA00004418"/>
    </source>
</evidence>
<dbReference type="Gene3D" id="3.10.105.10">
    <property type="entry name" value="Dipeptide-binding Protein, Domain 3"/>
    <property type="match status" value="1"/>
</dbReference>
<evidence type="ECO:0000313" key="8">
    <source>
        <dbReference type="Proteomes" id="UP000245168"/>
    </source>
</evidence>
<proteinExistence type="inferred from homology"/>
<accession>A0A2U2BWB1</accession>
<dbReference type="GO" id="GO:1904680">
    <property type="term" value="F:peptide transmembrane transporter activity"/>
    <property type="evidence" value="ECO:0007669"/>
    <property type="project" value="TreeGrafter"/>
</dbReference>
<dbReference type="CDD" id="cd08504">
    <property type="entry name" value="PBP2_OppA"/>
    <property type="match status" value="1"/>
</dbReference>
<evidence type="ECO:0000259" key="6">
    <source>
        <dbReference type="Pfam" id="PF00496"/>
    </source>
</evidence>
<reference evidence="8" key="1">
    <citation type="submission" date="2018-05" db="EMBL/GenBank/DDBJ databases">
        <authorList>
            <person name="Liu B.-T."/>
        </authorList>
    </citation>
    <scope>NUCLEOTIDE SEQUENCE [LARGE SCALE GENOMIC DNA]</scope>
    <source>
        <strain evidence="8">WD6-1</strain>
    </source>
</reference>
<comment type="subcellular location">
    <subcellularLocation>
        <location evidence="1">Periplasm</location>
    </subcellularLocation>
</comment>
<gene>
    <name evidence="7" type="ORF">DDZ18_01495</name>
</gene>
<dbReference type="Pfam" id="PF00496">
    <property type="entry name" value="SBP_bac_5"/>
    <property type="match status" value="1"/>
</dbReference>
<dbReference type="GO" id="GO:0043190">
    <property type="term" value="C:ATP-binding cassette (ABC) transporter complex"/>
    <property type="evidence" value="ECO:0007669"/>
    <property type="project" value="InterPro"/>
</dbReference>
<dbReference type="EMBL" id="QEXV01000001">
    <property type="protein sequence ID" value="PWE18308.1"/>
    <property type="molecule type" value="Genomic_DNA"/>
</dbReference>
<feature type="region of interest" description="Disordered" evidence="5">
    <location>
        <begin position="19"/>
        <end position="38"/>
    </location>
</feature>
<comment type="similarity">
    <text evidence="2">Belongs to the bacterial solute-binding protein 5 family.</text>
</comment>
<dbReference type="PANTHER" id="PTHR30290:SF10">
    <property type="entry name" value="PERIPLASMIC OLIGOPEPTIDE-BINDING PROTEIN-RELATED"/>
    <property type="match status" value="1"/>
</dbReference>
<dbReference type="PIRSF" id="PIRSF002741">
    <property type="entry name" value="MppA"/>
    <property type="match status" value="1"/>
</dbReference>